<dbReference type="PROSITE" id="PS50011">
    <property type="entry name" value="PROTEIN_KINASE_DOM"/>
    <property type="match status" value="1"/>
</dbReference>
<evidence type="ECO:0000256" key="13">
    <source>
        <dbReference type="ARBA" id="ARBA00022703"/>
    </source>
</evidence>
<keyword evidence="8" id="KW-1017">Isopeptide bond</keyword>
<name>A0AAD1S1D8_PELCU</name>
<feature type="region of interest" description="Disordered" evidence="26">
    <location>
        <begin position="1"/>
        <end position="29"/>
    </location>
</feature>
<keyword evidence="20" id="KW-1064">Adaptive immunity</keyword>
<evidence type="ECO:0000256" key="11">
    <source>
        <dbReference type="ARBA" id="ARBA00022588"/>
    </source>
</evidence>
<keyword evidence="14" id="KW-0547">Nucleotide-binding</keyword>
<reference evidence="29" key="1">
    <citation type="submission" date="2022-03" db="EMBL/GenBank/DDBJ databases">
        <authorList>
            <person name="Alioto T."/>
            <person name="Alioto T."/>
            <person name="Gomez Garrido J."/>
        </authorList>
    </citation>
    <scope>NUCLEOTIDE SEQUENCE</scope>
</reference>
<evidence type="ECO:0000256" key="9">
    <source>
        <dbReference type="ARBA" id="ARBA00022527"/>
    </source>
</evidence>
<dbReference type="GO" id="GO:0005783">
    <property type="term" value="C:endoplasmic reticulum"/>
    <property type="evidence" value="ECO:0007669"/>
    <property type="project" value="UniProtKB-SubCell"/>
</dbReference>
<keyword evidence="17" id="KW-0067">ATP-binding</keyword>
<keyword evidence="30" id="KW-1185">Reference proteome</keyword>
<keyword evidence="13" id="KW-0053">Apoptosis</keyword>
<evidence type="ECO:0000256" key="12">
    <source>
        <dbReference type="ARBA" id="ARBA00022679"/>
    </source>
</evidence>
<protein>
    <recommendedName>
        <fullName evidence="24">Receptor-interacting serine/threonine-protein kinase 2</fullName>
        <ecNumber evidence="5">2.7.11.1</ecNumber>
    </recommendedName>
    <alternativeName>
        <fullName evidence="25">Tyrosine-protein kinase RIPK2</fullName>
    </alternativeName>
</protein>
<dbReference type="Gene3D" id="1.10.510.10">
    <property type="entry name" value="Transferase(Phosphotransferase) domain 1"/>
    <property type="match status" value="1"/>
</dbReference>
<dbReference type="InterPro" id="IPR001245">
    <property type="entry name" value="Ser-Thr/Tyr_kinase_cat_dom"/>
</dbReference>
<feature type="domain" description="CARD" evidence="28">
    <location>
        <begin position="453"/>
        <end position="544"/>
    </location>
</feature>
<dbReference type="PANTHER" id="PTHR44329">
    <property type="entry name" value="SERINE/THREONINE-PROTEIN KINASE TNNI3K-RELATED"/>
    <property type="match status" value="1"/>
</dbReference>
<dbReference type="PANTHER" id="PTHR44329:SF9">
    <property type="entry name" value="RECEPTOR-INTERACTING SERINE_THREONINE-PROTEIN KINASE 2"/>
    <property type="match status" value="1"/>
</dbReference>
<evidence type="ECO:0000256" key="20">
    <source>
        <dbReference type="ARBA" id="ARBA00023130"/>
    </source>
</evidence>
<evidence type="ECO:0000256" key="14">
    <source>
        <dbReference type="ARBA" id="ARBA00022741"/>
    </source>
</evidence>
<dbReference type="Pfam" id="PF07714">
    <property type="entry name" value="PK_Tyr_Ser-Thr"/>
    <property type="match status" value="1"/>
</dbReference>
<evidence type="ECO:0000256" key="1">
    <source>
        <dbReference type="ARBA" id="ARBA00004202"/>
    </source>
</evidence>
<feature type="compositionally biased region" description="Polar residues" evidence="26">
    <location>
        <begin position="17"/>
        <end position="29"/>
    </location>
</feature>
<evidence type="ECO:0000313" key="30">
    <source>
        <dbReference type="Proteomes" id="UP001295444"/>
    </source>
</evidence>
<dbReference type="EMBL" id="OW240915">
    <property type="protein sequence ID" value="CAH2285536.1"/>
    <property type="molecule type" value="Genomic_DNA"/>
</dbReference>
<accession>A0AAD1S1D8</accession>
<evidence type="ECO:0000256" key="22">
    <source>
        <dbReference type="ARBA" id="ARBA00047899"/>
    </source>
</evidence>
<evidence type="ECO:0000256" key="17">
    <source>
        <dbReference type="ARBA" id="ARBA00022840"/>
    </source>
</evidence>
<dbReference type="Gene3D" id="1.10.533.10">
    <property type="entry name" value="Death Domain, Fas"/>
    <property type="match status" value="1"/>
</dbReference>
<dbReference type="GO" id="GO:0070427">
    <property type="term" value="P:nucleotide-binding oligomerization domain containing 1 signaling pathway"/>
    <property type="evidence" value="ECO:0007669"/>
    <property type="project" value="UniProtKB-ARBA"/>
</dbReference>
<evidence type="ECO:0000256" key="5">
    <source>
        <dbReference type="ARBA" id="ARBA00012513"/>
    </source>
</evidence>
<keyword evidence="15 29" id="KW-0418">Kinase</keyword>
<dbReference type="PROSITE" id="PS50209">
    <property type="entry name" value="CARD"/>
    <property type="match status" value="1"/>
</dbReference>
<keyword evidence="29" id="KW-0675">Receptor</keyword>
<dbReference type="SUPFAM" id="SSF56112">
    <property type="entry name" value="Protein kinase-like (PK-like)"/>
    <property type="match status" value="1"/>
</dbReference>
<dbReference type="GO" id="GO:0080090">
    <property type="term" value="P:regulation of primary metabolic process"/>
    <property type="evidence" value="ECO:0007669"/>
    <property type="project" value="UniProtKB-ARBA"/>
</dbReference>
<dbReference type="FunFam" id="1.10.510.10:FF:000288">
    <property type="entry name" value="Receptor-interacting serine/threonine-protein kinase 2"/>
    <property type="match status" value="1"/>
</dbReference>
<dbReference type="GO" id="GO:0140895">
    <property type="term" value="P:cell surface toll-like receptor signaling pathway"/>
    <property type="evidence" value="ECO:0007669"/>
    <property type="project" value="UniProtKB-ARBA"/>
</dbReference>
<dbReference type="GO" id="GO:0045087">
    <property type="term" value="P:innate immune response"/>
    <property type="evidence" value="ECO:0007669"/>
    <property type="project" value="UniProtKB-KW"/>
</dbReference>
<dbReference type="SMART" id="SM00220">
    <property type="entry name" value="S_TKc"/>
    <property type="match status" value="1"/>
</dbReference>
<feature type="compositionally biased region" description="Low complexity" evidence="26">
    <location>
        <begin position="359"/>
        <end position="369"/>
    </location>
</feature>
<evidence type="ECO:0000256" key="15">
    <source>
        <dbReference type="ARBA" id="ARBA00022777"/>
    </source>
</evidence>
<evidence type="ECO:0000256" key="23">
    <source>
        <dbReference type="ARBA" id="ARBA00048679"/>
    </source>
</evidence>
<comment type="similarity">
    <text evidence="4">Belongs to the protein kinase superfamily. TKL Ser/Thr protein kinase family.</text>
</comment>
<dbReference type="Proteomes" id="UP001295444">
    <property type="component" value="Chromosome 04"/>
</dbReference>
<dbReference type="FunFam" id="1.10.533.10:FF:000037">
    <property type="entry name" value="Receptor-interacting serine/threonine-protein kinase 2"/>
    <property type="match status" value="1"/>
</dbReference>
<dbReference type="InterPro" id="IPR001315">
    <property type="entry name" value="CARD"/>
</dbReference>
<dbReference type="GO" id="GO:0042742">
    <property type="term" value="P:defense response to bacterium"/>
    <property type="evidence" value="ECO:0007669"/>
    <property type="project" value="UniProtKB-ARBA"/>
</dbReference>
<dbReference type="InterPro" id="IPR008271">
    <property type="entry name" value="Ser/Thr_kinase_AS"/>
</dbReference>
<evidence type="ECO:0000259" key="28">
    <source>
        <dbReference type="PROSITE" id="PS50209"/>
    </source>
</evidence>
<evidence type="ECO:0000259" key="27">
    <source>
        <dbReference type="PROSITE" id="PS50011"/>
    </source>
</evidence>
<keyword evidence="6" id="KW-1003">Cell membrane</keyword>
<feature type="compositionally biased region" description="Basic and acidic residues" evidence="26">
    <location>
        <begin position="378"/>
        <end position="392"/>
    </location>
</feature>
<comment type="catalytic activity">
    <reaction evidence="23">
        <text>L-seryl-[protein] + ATP = O-phospho-L-seryl-[protein] + ADP + H(+)</text>
        <dbReference type="Rhea" id="RHEA:17989"/>
        <dbReference type="Rhea" id="RHEA-COMP:9863"/>
        <dbReference type="Rhea" id="RHEA-COMP:11604"/>
        <dbReference type="ChEBI" id="CHEBI:15378"/>
        <dbReference type="ChEBI" id="CHEBI:29999"/>
        <dbReference type="ChEBI" id="CHEBI:30616"/>
        <dbReference type="ChEBI" id="CHEBI:83421"/>
        <dbReference type="ChEBI" id="CHEBI:456216"/>
        <dbReference type="EC" id="2.7.11.1"/>
    </reaction>
</comment>
<evidence type="ECO:0000256" key="2">
    <source>
        <dbReference type="ARBA" id="ARBA00004240"/>
    </source>
</evidence>
<evidence type="ECO:0000256" key="25">
    <source>
        <dbReference type="ARBA" id="ARBA00075761"/>
    </source>
</evidence>
<keyword evidence="18" id="KW-0832">Ubl conjugation</keyword>
<comment type="catalytic activity">
    <reaction evidence="22">
        <text>L-threonyl-[protein] + ATP = O-phospho-L-threonyl-[protein] + ADP + H(+)</text>
        <dbReference type="Rhea" id="RHEA:46608"/>
        <dbReference type="Rhea" id="RHEA-COMP:11060"/>
        <dbReference type="Rhea" id="RHEA-COMP:11605"/>
        <dbReference type="ChEBI" id="CHEBI:15378"/>
        <dbReference type="ChEBI" id="CHEBI:30013"/>
        <dbReference type="ChEBI" id="CHEBI:30616"/>
        <dbReference type="ChEBI" id="CHEBI:61977"/>
        <dbReference type="ChEBI" id="CHEBI:456216"/>
        <dbReference type="EC" id="2.7.11.1"/>
    </reaction>
</comment>
<dbReference type="InterPro" id="IPR000719">
    <property type="entry name" value="Prot_kinase_dom"/>
</dbReference>
<dbReference type="GO" id="GO:0005886">
    <property type="term" value="C:plasma membrane"/>
    <property type="evidence" value="ECO:0007669"/>
    <property type="project" value="UniProtKB-SubCell"/>
</dbReference>
<evidence type="ECO:0000256" key="4">
    <source>
        <dbReference type="ARBA" id="ARBA00005843"/>
    </source>
</evidence>
<dbReference type="GO" id="GO:0001819">
    <property type="term" value="P:positive regulation of cytokine production"/>
    <property type="evidence" value="ECO:0007669"/>
    <property type="project" value="UniProtKB-ARBA"/>
</dbReference>
<dbReference type="GO" id="GO:0002250">
    <property type="term" value="P:adaptive immune response"/>
    <property type="evidence" value="ECO:0007669"/>
    <property type="project" value="UniProtKB-KW"/>
</dbReference>
<evidence type="ECO:0000313" key="29">
    <source>
        <dbReference type="EMBL" id="CAH2285536.1"/>
    </source>
</evidence>
<dbReference type="SUPFAM" id="SSF47986">
    <property type="entry name" value="DEATH domain"/>
    <property type="match status" value="1"/>
</dbReference>
<keyword evidence="16" id="KW-0256">Endoplasmic reticulum</keyword>
<keyword evidence="19" id="KW-0391">Immunity</keyword>
<dbReference type="GO" id="GO:0043123">
    <property type="term" value="P:positive regulation of canonical NF-kappaB signal transduction"/>
    <property type="evidence" value="ECO:0007669"/>
    <property type="project" value="UniProtKB-ARBA"/>
</dbReference>
<evidence type="ECO:0000256" key="10">
    <source>
        <dbReference type="ARBA" id="ARBA00022553"/>
    </source>
</evidence>
<feature type="region of interest" description="Disordered" evidence="26">
    <location>
        <begin position="428"/>
        <end position="448"/>
    </location>
</feature>
<dbReference type="GO" id="GO:0004706">
    <property type="term" value="F:JUN kinase kinase kinase activity"/>
    <property type="evidence" value="ECO:0007669"/>
    <property type="project" value="TreeGrafter"/>
</dbReference>
<evidence type="ECO:0000256" key="19">
    <source>
        <dbReference type="ARBA" id="ARBA00022859"/>
    </source>
</evidence>
<evidence type="ECO:0000256" key="24">
    <source>
        <dbReference type="ARBA" id="ARBA00071069"/>
    </source>
</evidence>
<sequence>MSSSGESMGSASPYSSDSQTSVGQREQDTIQPTTISSALECIPCNKLVSLEFINKGAYGTVYRASHEDWRVLVAVKYFPTERHLVEVERNKILKEAEILHKARFSYILPILGICNENGKLGIVTEYMTSGSLNQLLHENNRYNYTSSRMAVIVTLAWPLRFRILYEIALGVNFLHNMNPPLLHHDLKTHNILLDNDFHVKIADFGLSKWRMLSSSQSLSDHSSPGGTIVYMPPEVYIPNAKNKRGSVKHDMYSYAIIMWEVLTRKQPYEGAINPIQIMYTVSNGNRPEISEDSLPVNLPHRDVFISLMHSGWAKDPDERPAFLKCLLDLEPIIGTYDEISILEAILMIKKVKKARITSNHSIPSSPSASELHNATPEKSIHSSNEDVHRGENETAASPHYKINSIFPHVSLPPTEAHISIQPSSSMPFGTVPSSEDSTPFPKSFPIQESSSSSSSLAKHWVQLRRLEIVNQMTEACLNQCLDALISRAVILKEDYEQIKAKSTRSSKVRQLIDTSDIQGEAFARIIVEKLRDNRQNDLRPFPEI</sequence>
<feature type="domain" description="Protein kinase" evidence="27">
    <location>
        <begin position="47"/>
        <end position="333"/>
    </location>
</feature>
<evidence type="ECO:0000256" key="16">
    <source>
        <dbReference type="ARBA" id="ARBA00022824"/>
    </source>
</evidence>
<dbReference type="InterPro" id="IPR011009">
    <property type="entry name" value="Kinase-like_dom_sf"/>
</dbReference>
<feature type="region of interest" description="Disordered" evidence="26">
    <location>
        <begin position="359"/>
        <end position="393"/>
    </location>
</feature>
<dbReference type="Pfam" id="PF00619">
    <property type="entry name" value="CARD"/>
    <property type="match status" value="1"/>
</dbReference>
<keyword evidence="21" id="KW-0472">Membrane</keyword>
<dbReference type="GO" id="GO:0071225">
    <property type="term" value="P:cellular response to muramyl dipeptide"/>
    <property type="evidence" value="ECO:0007669"/>
    <property type="project" value="UniProtKB-ARBA"/>
</dbReference>
<proteinExistence type="inferred from homology"/>
<evidence type="ECO:0000256" key="26">
    <source>
        <dbReference type="SAM" id="MobiDB-lite"/>
    </source>
</evidence>
<evidence type="ECO:0000256" key="21">
    <source>
        <dbReference type="ARBA" id="ARBA00023136"/>
    </source>
</evidence>
<evidence type="ECO:0000256" key="7">
    <source>
        <dbReference type="ARBA" id="ARBA00022490"/>
    </source>
</evidence>
<comment type="subcellular location">
    <subcellularLocation>
        <location evidence="1">Cell membrane</location>
        <topology evidence="1">Peripheral membrane protein</topology>
    </subcellularLocation>
    <subcellularLocation>
        <location evidence="3">Cytoplasm</location>
    </subcellularLocation>
    <subcellularLocation>
        <location evidence="2">Endoplasmic reticulum</location>
    </subcellularLocation>
</comment>
<dbReference type="InterPro" id="IPR011029">
    <property type="entry name" value="DEATH-like_dom_sf"/>
</dbReference>
<dbReference type="PROSITE" id="PS00108">
    <property type="entry name" value="PROTEIN_KINASE_ST"/>
    <property type="match status" value="1"/>
</dbReference>
<feature type="compositionally biased region" description="Low complexity" evidence="26">
    <location>
        <begin position="1"/>
        <end position="16"/>
    </location>
</feature>
<dbReference type="GO" id="GO:0042981">
    <property type="term" value="P:regulation of apoptotic process"/>
    <property type="evidence" value="ECO:0007669"/>
    <property type="project" value="InterPro"/>
</dbReference>
<dbReference type="GO" id="GO:0006915">
    <property type="term" value="P:apoptotic process"/>
    <property type="evidence" value="ECO:0007669"/>
    <property type="project" value="UniProtKB-KW"/>
</dbReference>
<evidence type="ECO:0000256" key="3">
    <source>
        <dbReference type="ARBA" id="ARBA00004496"/>
    </source>
</evidence>
<gene>
    <name evidence="29" type="ORF">PECUL_23A013602</name>
</gene>
<dbReference type="GO" id="GO:0070431">
    <property type="term" value="P:nucleotide-binding oligomerization domain containing 2 signaling pathway"/>
    <property type="evidence" value="ECO:0007669"/>
    <property type="project" value="UniProtKB-ARBA"/>
</dbReference>
<feature type="compositionally biased region" description="Polar residues" evidence="26">
    <location>
        <begin position="428"/>
        <end position="437"/>
    </location>
</feature>
<dbReference type="GO" id="GO:0005524">
    <property type="term" value="F:ATP binding"/>
    <property type="evidence" value="ECO:0007669"/>
    <property type="project" value="UniProtKB-KW"/>
</dbReference>
<organism evidence="29 30">
    <name type="scientific">Pelobates cultripes</name>
    <name type="common">Western spadefoot toad</name>
    <dbReference type="NCBI Taxonomy" id="61616"/>
    <lineage>
        <taxon>Eukaryota</taxon>
        <taxon>Metazoa</taxon>
        <taxon>Chordata</taxon>
        <taxon>Craniata</taxon>
        <taxon>Vertebrata</taxon>
        <taxon>Euteleostomi</taxon>
        <taxon>Amphibia</taxon>
        <taxon>Batrachia</taxon>
        <taxon>Anura</taxon>
        <taxon>Pelobatoidea</taxon>
        <taxon>Pelobatidae</taxon>
        <taxon>Pelobates</taxon>
    </lineage>
</organism>
<evidence type="ECO:0000256" key="8">
    <source>
        <dbReference type="ARBA" id="ARBA00022499"/>
    </source>
</evidence>
<keyword evidence="9" id="KW-0723">Serine/threonine-protein kinase</keyword>
<keyword evidence="11" id="KW-0399">Innate immunity</keyword>
<dbReference type="InterPro" id="IPR051681">
    <property type="entry name" value="Ser/Thr_Kinases-Pseudokinases"/>
</dbReference>
<dbReference type="EC" id="2.7.11.1" evidence="5"/>
<evidence type="ECO:0000256" key="18">
    <source>
        <dbReference type="ARBA" id="ARBA00022843"/>
    </source>
</evidence>
<keyword evidence="7" id="KW-0963">Cytoplasm</keyword>
<evidence type="ECO:0000256" key="6">
    <source>
        <dbReference type="ARBA" id="ARBA00022475"/>
    </source>
</evidence>
<dbReference type="GO" id="GO:0005829">
    <property type="term" value="C:cytosol"/>
    <property type="evidence" value="ECO:0007669"/>
    <property type="project" value="UniProtKB-ARBA"/>
</dbReference>
<keyword evidence="10" id="KW-0597">Phosphoprotein</keyword>
<dbReference type="AlphaFoldDB" id="A0AAD1S1D8"/>
<keyword evidence="12" id="KW-0808">Transferase</keyword>